<dbReference type="EMBL" id="RKLO01000003">
    <property type="protein sequence ID" value="RVW02945.1"/>
    <property type="molecule type" value="Genomic_DNA"/>
</dbReference>
<feature type="region of interest" description="Disordered" evidence="1">
    <location>
        <begin position="1"/>
        <end position="71"/>
    </location>
</feature>
<dbReference type="RefSeq" id="WP_127953412.1">
    <property type="nucleotide sequence ID" value="NZ_RKLO01000003.1"/>
</dbReference>
<organism evidence="2 3">
    <name type="scientific">Rhodococcus xishaensis</name>
    <dbReference type="NCBI Taxonomy" id="2487364"/>
    <lineage>
        <taxon>Bacteria</taxon>
        <taxon>Bacillati</taxon>
        <taxon>Actinomycetota</taxon>
        <taxon>Actinomycetes</taxon>
        <taxon>Mycobacteriales</taxon>
        <taxon>Nocardiaceae</taxon>
        <taxon>Rhodococcus</taxon>
    </lineage>
</organism>
<comment type="caution">
    <text evidence="2">The sequence shown here is derived from an EMBL/GenBank/DDBJ whole genome shotgun (WGS) entry which is preliminary data.</text>
</comment>
<dbReference type="Proteomes" id="UP000283479">
    <property type="component" value="Unassembled WGS sequence"/>
</dbReference>
<gene>
    <name evidence="2" type="ORF">EGT50_09505</name>
</gene>
<evidence type="ECO:0000313" key="2">
    <source>
        <dbReference type="EMBL" id="RVW02945.1"/>
    </source>
</evidence>
<protein>
    <submittedName>
        <fullName evidence="2">Uncharacterized protein</fullName>
    </submittedName>
</protein>
<dbReference type="AlphaFoldDB" id="A0A3S3E086"/>
<dbReference type="OrthoDB" id="3700244at2"/>
<evidence type="ECO:0000256" key="1">
    <source>
        <dbReference type="SAM" id="MobiDB-lite"/>
    </source>
</evidence>
<name>A0A3S3E086_9NOCA</name>
<accession>A0A3S3E086</accession>
<evidence type="ECO:0000313" key="3">
    <source>
        <dbReference type="Proteomes" id="UP000283479"/>
    </source>
</evidence>
<keyword evidence="3" id="KW-1185">Reference proteome</keyword>
<reference evidence="2 3" key="1">
    <citation type="submission" date="2018-11" db="EMBL/GenBank/DDBJ databases">
        <title>Rhodococcus spongicola sp. nov. and Rhodococcus xishaensis sp. nov. from marine sponges.</title>
        <authorList>
            <person name="Li L."/>
            <person name="Lin H.W."/>
        </authorList>
    </citation>
    <scope>NUCLEOTIDE SEQUENCE [LARGE SCALE GENOMIC DNA]</scope>
    <source>
        <strain evidence="2 3">LHW51113</strain>
    </source>
</reference>
<sequence length="71" mass="7628">MPPEENGPGATTEARRSPSSGRPRIDRARLDAVFGAILPEQTSDESSPDGVPVSDGGQDEWLRRQVPPHHG</sequence>
<proteinExistence type="predicted"/>